<dbReference type="AlphaFoldDB" id="A0A371F5C2"/>
<name>A0A371F5C2_MUCPR</name>
<keyword evidence="3" id="KW-1185">Reference proteome</keyword>
<organism evidence="2 3">
    <name type="scientific">Mucuna pruriens</name>
    <name type="common">Velvet bean</name>
    <name type="synonym">Dolichos pruriens</name>
    <dbReference type="NCBI Taxonomy" id="157652"/>
    <lineage>
        <taxon>Eukaryota</taxon>
        <taxon>Viridiplantae</taxon>
        <taxon>Streptophyta</taxon>
        <taxon>Embryophyta</taxon>
        <taxon>Tracheophyta</taxon>
        <taxon>Spermatophyta</taxon>
        <taxon>Magnoliopsida</taxon>
        <taxon>eudicotyledons</taxon>
        <taxon>Gunneridae</taxon>
        <taxon>Pentapetalae</taxon>
        <taxon>rosids</taxon>
        <taxon>fabids</taxon>
        <taxon>Fabales</taxon>
        <taxon>Fabaceae</taxon>
        <taxon>Papilionoideae</taxon>
        <taxon>50 kb inversion clade</taxon>
        <taxon>NPAAA clade</taxon>
        <taxon>indigoferoid/millettioid clade</taxon>
        <taxon>Phaseoleae</taxon>
        <taxon>Mucuna</taxon>
    </lineage>
</organism>
<feature type="non-terminal residue" evidence="2">
    <location>
        <position position="1"/>
    </location>
</feature>
<dbReference type="Pfam" id="PF25597">
    <property type="entry name" value="SH3_retrovirus"/>
    <property type="match status" value="1"/>
</dbReference>
<reference evidence="2" key="1">
    <citation type="submission" date="2018-05" db="EMBL/GenBank/DDBJ databases">
        <title>Draft genome of Mucuna pruriens seed.</title>
        <authorList>
            <person name="Nnadi N.E."/>
            <person name="Vos R."/>
            <person name="Hasami M.H."/>
            <person name="Devisetty U.K."/>
            <person name="Aguiy J.C."/>
        </authorList>
    </citation>
    <scope>NUCLEOTIDE SEQUENCE [LARGE SCALE GENOMIC DNA]</scope>
    <source>
        <strain evidence="2">JCA_2017</strain>
    </source>
</reference>
<evidence type="ECO:0000313" key="3">
    <source>
        <dbReference type="Proteomes" id="UP000257109"/>
    </source>
</evidence>
<protein>
    <recommendedName>
        <fullName evidence="1">Retroviral polymerase SH3-like domain-containing protein</fullName>
    </recommendedName>
</protein>
<gene>
    <name evidence="2" type="ORF">CR513_46920</name>
</gene>
<dbReference type="InterPro" id="IPR057670">
    <property type="entry name" value="SH3_retrovirus"/>
</dbReference>
<evidence type="ECO:0000259" key="1">
    <source>
        <dbReference type="Pfam" id="PF25597"/>
    </source>
</evidence>
<accession>A0A371F5C2</accession>
<evidence type="ECO:0000313" key="2">
    <source>
        <dbReference type="EMBL" id="RDX73477.1"/>
    </source>
</evidence>
<sequence length="174" mass="20222">MEENVRQEKVPRVNPTLVQTWHKMKDQILMLCCSWRPQIVNPPITLPVCYKYVLNQLRRKLDDKDTPHILIGYHSIGGYKLYELESGQNWNATSSEAQSRILLEEEELSTTPTVNKDHAPTIRRSSRISQLPLHLRDYELFQDSVVNSKGELVHSTPIVEVEPIEFDKAMIEEK</sequence>
<dbReference type="Proteomes" id="UP000257109">
    <property type="component" value="Unassembled WGS sequence"/>
</dbReference>
<comment type="caution">
    <text evidence="2">The sequence shown here is derived from an EMBL/GenBank/DDBJ whole genome shotgun (WGS) entry which is preliminary data.</text>
</comment>
<proteinExistence type="predicted"/>
<dbReference type="EMBL" id="QJKJ01010515">
    <property type="protein sequence ID" value="RDX73477.1"/>
    <property type="molecule type" value="Genomic_DNA"/>
</dbReference>
<feature type="domain" description="Retroviral polymerase SH3-like" evidence="1">
    <location>
        <begin position="49"/>
        <end position="87"/>
    </location>
</feature>